<dbReference type="InterPro" id="IPR036259">
    <property type="entry name" value="MFS_trans_sf"/>
</dbReference>
<dbReference type="GO" id="GO:0022857">
    <property type="term" value="F:transmembrane transporter activity"/>
    <property type="evidence" value="ECO:0007669"/>
    <property type="project" value="InterPro"/>
</dbReference>
<feature type="transmembrane region" description="Helical" evidence="7">
    <location>
        <begin position="123"/>
        <end position="145"/>
    </location>
</feature>
<comment type="subcellular location">
    <subcellularLocation>
        <location evidence="1">Membrane</location>
        <topology evidence="1">Multi-pass membrane protein</topology>
    </subcellularLocation>
</comment>
<evidence type="ECO:0000256" key="1">
    <source>
        <dbReference type="ARBA" id="ARBA00004141"/>
    </source>
</evidence>
<evidence type="ECO:0000256" key="7">
    <source>
        <dbReference type="SAM" id="Phobius"/>
    </source>
</evidence>
<evidence type="ECO:0000256" key="4">
    <source>
        <dbReference type="ARBA" id="ARBA00022989"/>
    </source>
</evidence>
<dbReference type="EMBL" id="QGNW01000026">
    <property type="protein sequence ID" value="RVX12969.1"/>
    <property type="molecule type" value="Genomic_DNA"/>
</dbReference>
<feature type="transmembrane region" description="Helical" evidence="7">
    <location>
        <begin position="300"/>
        <end position="320"/>
    </location>
</feature>
<feature type="transmembrane region" description="Helical" evidence="7">
    <location>
        <begin position="194"/>
        <end position="215"/>
    </location>
</feature>
<feature type="transmembrane region" description="Helical" evidence="7">
    <location>
        <begin position="20"/>
        <end position="40"/>
    </location>
</feature>
<dbReference type="GO" id="GO:0016020">
    <property type="term" value="C:membrane"/>
    <property type="evidence" value="ECO:0007669"/>
    <property type="project" value="UniProtKB-SubCell"/>
</dbReference>
<evidence type="ECO:0000313" key="10">
    <source>
        <dbReference type="Proteomes" id="UP000288805"/>
    </source>
</evidence>
<keyword evidence="4 7" id="KW-1133">Transmembrane helix</keyword>
<feature type="transmembrane region" description="Helical" evidence="7">
    <location>
        <begin position="364"/>
        <end position="385"/>
    </location>
</feature>
<feature type="region of interest" description="Disordered" evidence="6">
    <location>
        <begin position="249"/>
        <end position="279"/>
    </location>
</feature>
<dbReference type="InterPro" id="IPR000109">
    <property type="entry name" value="POT_fam"/>
</dbReference>
<proteinExistence type="inferred from homology"/>
<keyword evidence="5 7" id="KW-0472">Membrane</keyword>
<evidence type="ECO:0000313" key="8">
    <source>
        <dbReference type="EMBL" id="RVW48694.1"/>
    </source>
</evidence>
<name>A0A438ELT7_VITVI</name>
<feature type="compositionally biased region" description="Polar residues" evidence="6">
    <location>
        <begin position="259"/>
        <end position="279"/>
    </location>
</feature>
<feature type="transmembrane region" description="Helical" evidence="7">
    <location>
        <begin position="453"/>
        <end position="477"/>
    </location>
</feature>
<feature type="transmembrane region" description="Helical" evidence="7">
    <location>
        <begin position="489"/>
        <end position="511"/>
    </location>
</feature>
<keyword evidence="3 7" id="KW-0812">Transmembrane</keyword>
<feature type="transmembrane region" description="Helical" evidence="7">
    <location>
        <begin position="92"/>
        <end position="111"/>
    </location>
</feature>
<evidence type="ECO:0000256" key="2">
    <source>
        <dbReference type="ARBA" id="ARBA00005982"/>
    </source>
</evidence>
<dbReference type="Proteomes" id="UP000288805">
    <property type="component" value="Unassembled WGS sequence"/>
</dbReference>
<feature type="transmembrane region" description="Helical" evidence="7">
    <location>
        <begin position="166"/>
        <end position="182"/>
    </location>
</feature>
<evidence type="ECO:0000313" key="9">
    <source>
        <dbReference type="EMBL" id="RVX12969.1"/>
    </source>
</evidence>
<dbReference type="Pfam" id="PF00854">
    <property type="entry name" value="PTR2"/>
    <property type="match status" value="1"/>
</dbReference>
<dbReference type="Gene3D" id="1.20.1250.20">
    <property type="entry name" value="MFS general substrate transporter like domains"/>
    <property type="match status" value="1"/>
</dbReference>
<evidence type="ECO:0000256" key="3">
    <source>
        <dbReference type="ARBA" id="ARBA00022692"/>
    </source>
</evidence>
<comment type="caution">
    <text evidence="8">The sequence shown here is derived from an EMBL/GenBank/DDBJ whole genome shotgun (WGS) entry which is preliminary data.</text>
</comment>
<organism evidence="8 10">
    <name type="scientific">Vitis vinifera</name>
    <name type="common">Grape</name>
    <dbReference type="NCBI Taxonomy" id="29760"/>
    <lineage>
        <taxon>Eukaryota</taxon>
        <taxon>Viridiplantae</taxon>
        <taxon>Streptophyta</taxon>
        <taxon>Embryophyta</taxon>
        <taxon>Tracheophyta</taxon>
        <taxon>Spermatophyta</taxon>
        <taxon>Magnoliopsida</taxon>
        <taxon>eudicotyledons</taxon>
        <taxon>Gunneridae</taxon>
        <taxon>Pentapetalae</taxon>
        <taxon>rosids</taxon>
        <taxon>Vitales</taxon>
        <taxon>Vitaceae</taxon>
        <taxon>Viteae</taxon>
        <taxon>Vitis</taxon>
    </lineage>
</organism>
<dbReference type="AlphaFoldDB" id="A0A438ELT7"/>
<evidence type="ECO:0000256" key="6">
    <source>
        <dbReference type="SAM" id="MobiDB-lite"/>
    </source>
</evidence>
<dbReference type="PANTHER" id="PTHR11654">
    <property type="entry name" value="OLIGOPEPTIDE TRANSPORTER-RELATED"/>
    <property type="match status" value="1"/>
</dbReference>
<accession>A0A438ELT7</accession>
<gene>
    <name evidence="8" type="primary">NPF5.4_5</name>
    <name evidence="9" type="synonym">NPF5.4_4</name>
    <name evidence="9" type="ORF">CK203_010001</name>
    <name evidence="8" type="ORF">CK203_102102</name>
</gene>
<comment type="similarity">
    <text evidence="2">Belongs to the major facilitator superfamily. Proton-dependent oligopeptide transporter (POT/PTR) (TC 2.A.17) family.</text>
</comment>
<sequence length="545" mass="61445">MEKDVVKRVSGWIKGQVKYYICFCKVALFITAAVYCLNVVNYNVASVLVTYFTATLNKDTIRRSALLVNVREWLQIVVRAWGYSRRSNFRKIIIFSTASFILSLMMLYLSASNRIPETNFGLYMFLSVPIAIGKFGGVPFLKTFLLDELIAGSENIPDIDRNGARWLINIWLSPAGFLFLFFTPLNFDESWPRLFLNSMCMIGAAGFFSLGASCLSHQRHPSTKTESTKRHLKYPDTSDAYCLKKDQETLPPDQPFKNDGNQLPESSPTAGAEAQQKSSPLCSVKQGNVAKLLLRMIPMWSAFIVFGLAMSTANTFFIMQDDNMEAHPITTTSFLLGKDVLKEVVAYLCKLLVSSWISKSQQNLALKMIICLGMMFSVLCPSFAWQVEVQRLKIAHERGLVGMSEDTKVPMSDSWLAPQFCLWGLAEGLAISGLDEFFRYHVSKSMEDYGSEVFNTIPIVIGSFLSVVCVSACGGWFGNTLNQSRLDNYYRMITVMAWINLCWFFFVSTFYSAKEEVADEGIQLQEITMEVNLDISTQLQSIFIS</sequence>
<dbReference type="EMBL" id="QGNW01001245">
    <property type="protein sequence ID" value="RVW48694.1"/>
    <property type="molecule type" value="Genomic_DNA"/>
</dbReference>
<reference evidence="8 10" key="1">
    <citation type="journal article" date="2018" name="PLoS Genet.">
        <title>Population sequencing reveals clonal diversity and ancestral inbreeding in the grapevine cultivar Chardonnay.</title>
        <authorList>
            <person name="Roach M.J."/>
            <person name="Johnson D.L."/>
            <person name="Bohlmann J."/>
            <person name="van Vuuren H.J."/>
            <person name="Jones S.J."/>
            <person name="Pretorius I.S."/>
            <person name="Schmidt S.A."/>
            <person name="Borneman A.R."/>
        </authorList>
    </citation>
    <scope>NUCLEOTIDE SEQUENCE [LARGE SCALE GENOMIC DNA]</scope>
    <source>
        <strain evidence="10">cv. Chardonnay</strain>
        <strain evidence="8">I10V1</strain>
        <tissue evidence="8">Leaf</tissue>
    </source>
</reference>
<evidence type="ECO:0000256" key="5">
    <source>
        <dbReference type="ARBA" id="ARBA00023136"/>
    </source>
</evidence>
<protein>
    <submittedName>
        <fullName evidence="8">Protein NRT1/ PTR family 5.4</fullName>
    </submittedName>
</protein>